<keyword evidence="5" id="KW-0460">Magnesium</keyword>
<dbReference type="PROSITE" id="PS00723">
    <property type="entry name" value="POLYPRENYL_SYNTHASE_1"/>
    <property type="match status" value="1"/>
</dbReference>
<evidence type="ECO:0000256" key="3">
    <source>
        <dbReference type="ARBA" id="ARBA00022679"/>
    </source>
</evidence>
<reference evidence="11 13" key="1">
    <citation type="journal article" date="2018" name="Gigascience">
        <title>Genomes of trombidid mites reveal novel predicted allergens and laterally-transferred genes associated with secondary metabolism.</title>
        <authorList>
            <person name="Dong X."/>
            <person name="Chaisiri K."/>
            <person name="Xia D."/>
            <person name="Armstrong S.D."/>
            <person name="Fang Y."/>
            <person name="Donnelly M.J."/>
            <person name="Kadowaki T."/>
            <person name="McGarry J.W."/>
            <person name="Darby A.C."/>
            <person name="Makepeace B.L."/>
        </authorList>
    </citation>
    <scope>NUCLEOTIDE SEQUENCE [LARGE SCALE GENOMIC DNA]</scope>
    <source>
        <strain evidence="11">UoL-WK</strain>
    </source>
</reference>
<dbReference type="AlphaFoldDB" id="A0A443QH41"/>
<evidence type="ECO:0000313" key="13">
    <source>
        <dbReference type="Proteomes" id="UP000285301"/>
    </source>
</evidence>
<dbReference type="InterPro" id="IPR000092">
    <property type="entry name" value="Polyprenyl_synt"/>
</dbReference>
<dbReference type="OrthoDB" id="10257492at2759"/>
<organism evidence="11 13">
    <name type="scientific">Dinothrombium tinctorium</name>
    <dbReference type="NCBI Taxonomy" id="1965070"/>
    <lineage>
        <taxon>Eukaryota</taxon>
        <taxon>Metazoa</taxon>
        <taxon>Ecdysozoa</taxon>
        <taxon>Arthropoda</taxon>
        <taxon>Chelicerata</taxon>
        <taxon>Arachnida</taxon>
        <taxon>Acari</taxon>
        <taxon>Acariformes</taxon>
        <taxon>Trombidiformes</taxon>
        <taxon>Prostigmata</taxon>
        <taxon>Anystina</taxon>
        <taxon>Parasitengona</taxon>
        <taxon>Trombidioidea</taxon>
        <taxon>Trombidiidae</taxon>
        <taxon>Dinothrombium</taxon>
    </lineage>
</organism>
<evidence type="ECO:0000313" key="12">
    <source>
        <dbReference type="EMBL" id="RWS02312.1"/>
    </source>
</evidence>
<accession>A0A443QH41</accession>
<dbReference type="SFLD" id="SFLDG01017">
    <property type="entry name" value="Polyprenyl_Transferase_Like"/>
    <property type="match status" value="1"/>
</dbReference>
<reference evidence="11" key="2">
    <citation type="submission" date="2018-11" db="EMBL/GenBank/DDBJ databases">
        <title>Trombidioid mite genomics.</title>
        <authorList>
            <person name="Dong X."/>
        </authorList>
    </citation>
    <scope>NUCLEOTIDE SEQUENCE</scope>
    <source>
        <strain evidence="11">UoL-WK</strain>
    </source>
</reference>
<keyword evidence="4" id="KW-0479">Metal-binding</keyword>
<comment type="caution">
    <text evidence="11">The sequence shown here is derived from an EMBL/GenBank/DDBJ whole genome shotgun (WGS) entry which is preliminary data.</text>
</comment>
<dbReference type="PANTHER" id="PTHR11525:SF0">
    <property type="entry name" value="FARNESYL PYROPHOSPHATE SYNTHASE"/>
    <property type="match status" value="1"/>
</dbReference>
<evidence type="ECO:0000256" key="5">
    <source>
        <dbReference type="ARBA" id="ARBA00022842"/>
    </source>
</evidence>
<evidence type="ECO:0000256" key="9">
    <source>
        <dbReference type="SAM" id="Coils"/>
    </source>
</evidence>
<comment type="similarity">
    <text evidence="2 8">Belongs to the FPP/GGPP synthase family.</text>
</comment>
<keyword evidence="9" id="KW-0175">Coiled coil</keyword>
<dbReference type="GO" id="GO:0045337">
    <property type="term" value="P:farnesyl diphosphate biosynthetic process"/>
    <property type="evidence" value="ECO:0007669"/>
    <property type="project" value="TreeGrafter"/>
</dbReference>
<keyword evidence="10" id="KW-0732">Signal</keyword>
<feature type="chain" id="PRO_5036112700" description="Farnesyl pyrophosphate synthase" evidence="10">
    <location>
        <begin position="21"/>
        <end position="365"/>
    </location>
</feature>
<dbReference type="InterPro" id="IPR033749">
    <property type="entry name" value="Polyprenyl_synt_CS"/>
</dbReference>
<dbReference type="InterPro" id="IPR039702">
    <property type="entry name" value="FPS1-like"/>
</dbReference>
<evidence type="ECO:0000256" key="7">
    <source>
        <dbReference type="ARBA" id="ARBA00034546"/>
    </source>
</evidence>
<evidence type="ECO:0000256" key="1">
    <source>
        <dbReference type="ARBA" id="ARBA00001946"/>
    </source>
</evidence>
<dbReference type="Gene3D" id="1.10.600.10">
    <property type="entry name" value="Farnesyl Diphosphate Synthase"/>
    <property type="match status" value="1"/>
</dbReference>
<dbReference type="GO" id="GO:0005737">
    <property type="term" value="C:cytoplasm"/>
    <property type="evidence" value="ECO:0007669"/>
    <property type="project" value="TreeGrafter"/>
</dbReference>
<proteinExistence type="inferred from homology"/>
<feature type="coiled-coil region" evidence="9">
    <location>
        <begin position="17"/>
        <end position="44"/>
    </location>
</feature>
<evidence type="ECO:0000256" key="2">
    <source>
        <dbReference type="ARBA" id="ARBA00006706"/>
    </source>
</evidence>
<evidence type="ECO:0000256" key="4">
    <source>
        <dbReference type="ARBA" id="ARBA00022723"/>
    </source>
</evidence>
<name>A0A443QH41_9ACAR</name>
<comment type="cofactor">
    <cofactor evidence="1">
        <name>Mg(2+)</name>
        <dbReference type="ChEBI" id="CHEBI:18420"/>
    </cofactor>
</comment>
<dbReference type="GO" id="GO:0004161">
    <property type="term" value="F:dimethylallyltranstransferase activity"/>
    <property type="evidence" value="ECO:0007669"/>
    <property type="project" value="TreeGrafter"/>
</dbReference>
<evidence type="ECO:0000313" key="11">
    <source>
        <dbReference type="EMBL" id="RWS02306.1"/>
    </source>
</evidence>
<dbReference type="CDD" id="cd00685">
    <property type="entry name" value="Trans_IPPS_HT"/>
    <property type="match status" value="1"/>
</dbReference>
<dbReference type="Proteomes" id="UP000285301">
    <property type="component" value="Unassembled WGS sequence"/>
</dbReference>
<keyword evidence="3 8" id="KW-0808">Transferase</keyword>
<dbReference type="GO" id="GO:0046872">
    <property type="term" value="F:metal ion binding"/>
    <property type="evidence" value="ECO:0007669"/>
    <property type="project" value="UniProtKB-KW"/>
</dbReference>
<evidence type="ECO:0000256" key="8">
    <source>
        <dbReference type="RuleBase" id="RU004466"/>
    </source>
</evidence>
<gene>
    <name evidence="12" type="ORF">B4U79_06958</name>
    <name evidence="11" type="ORF">B4U79_16088</name>
</gene>
<dbReference type="FunFam" id="1.10.600.10:FF:000021">
    <property type="entry name" value="Farnesyl pyrophosphate synthase"/>
    <property type="match status" value="1"/>
</dbReference>
<protein>
    <recommendedName>
        <fullName evidence="7">Farnesyl pyrophosphate synthase</fullName>
    </recommendedName>
</protein>
<dbReference type="PROSITE" id="PS00444">
    <property type="entry name" value="POLYPRENYL_SYNTHASE_2"/>
    <property type="match status" value="1"/>
</dbReference>
<dbReference type="Pfam" id="PF00348">
    <property type="entry name" value="polyprenyl_synt"/>
    <property type="match status" value="1"/>
</dbReference>
<dbReference type="GO" id="GO:0042811">
    <property type="term" value="P:pheromone biosynthetic process"/>
    <property type="evidence" value="ECO:0007669"/>
    <property type="project" value="UniProtKB-ARBA"/>
</dbReference>
<dbReference type="SUPFAM" id="SSF48576">
    <property type="entry name" value="Terpenoid synthases"/>
    <property type="match status" value="1"/>
</dbReference>
<feature type="non-terminal residue" evidence="11">
    <location>
        <position position="1"/>
    </location>
</feature>
<comment type="pathway">
    <text evidence="6">Pheromone biosynthesis.</text>
</comment>
<dbReference type="EMBL" id="NCKU01007886">
    <property type="protein sequence ID" value="RWS02312.1"/>
    <property type="molecule type" value="Genomic_DNA"/>
</dbReference>
<dbReference type="PANTHER" id="PTHR11525">
    <property type="entry name" value="FARNESYL-PYROPHOSPHATE SYNTHETASE"/>
    <property type="match status" value="1"/>
</dbReference>
<keyword evidence="13" id="KW-1185">Reference proteome</keyword>
<evidence type="ECO:0000256" key="10">
    <source>
        <dbReference type="SAM" id="SignalP"/>
    </source>
</evidence>
<dbReference type="InterPro" id="IPR008949">
    <property type="entry name" value="Isoprenoid_synthase_dom_sf"/>
</dbReference>
<dbReference type="GO" id="GO:0004337">
    <property type="term" value="F:(2E,6E)-farnesyl diphosphate synthase activity"/>
    <property type="evidence" value="ECO:0007669"/>
    <property type="project" value="TreeGrafter"/>
</dbReference>
<feature type="signal peptide" evidence="10">
    <location>
        <begin position="1"/>
        <end position="20"/>
    </location>
</feature>
<dbReference type="SFLD" id="SFLDS00005">
    <property type="entry name" value="Isoprenoid_Synthase_Type_I"/>
    <property type="match status" value="1"/>
</dbReference>
<sequence>FASFSLISFLLLLQFNHKMSKTELQKFEETFEKLRKEITSYADDELRDAKLWFDKVLQYNVPHGKKNRGMAVPASFAMLASDKDLTEENIELSRIVGWCIEFMQAYFLVIDDIMDHSITRRGQPCWYRQQNVGLMAINDGMLLRSSVYEILKSHCSRHPMYNHILDLFFTTCQNTEYGQCLDCLTMPEGSRPDFSFFTTSRHEAIVKWKTAFYSFDLPVRAAMYLAKITDEKLHEKVKAILLQIGHLFQVQDDYLDFYGDPKVIGKVGTDIEDGKCSWLAVEAFKRFNSEQKKKFTENYGIKDENAVNIIKDIYKQLDMQNVFKKYEEQQYKIICEMIAELEKTTKVFNAKVLLKFLDTIYKREK</sequence>
<evidence type="ECO:0000256" key="6">
    <source>
        <dbReference type="ARBA" id="ARBA00033740"/>
    </source>
</evidence>
<dbReference type="STRING" id="1965070.A0A443QH41"/>
<dbReference type="EMBL" id="NCKU01007890">
    <property type="protein sequence ID" value="RWS02306.1"/>
    <property type="molecule type" value="Genomic_DNA"/>
</dbReference>